<dbReference type="GO" id="GO:0042025">
    <property type="term" value="C:host cell nucleus"/>
    <property type="evidence" value="ECO:0007669"/>
    <property type="project" value="UniProtKB-SubCell"/>
</dbReference>
<evidence type="ECO:0000256" key="10">
    <source>
        <dbReference type="ARBA" id="ARBA00022722"/>
    </source>
</evidence>
<keyword evidence="23" id="KW-1185">Reference proteome</keyword>
<dbReference type="GO" id="GO:0016779">
    <property type="term" value="F:nucleotidyltransferase activity"/>
    <property type="evidence" value="ECO:0007669"/>
    <property type="project" value="UniProtKB-KW"/>
</dbReference>
<dbReference type="SUPFAM" id="SSF52540">
    <property type="entry name" value="P-loop containing nucleoside triphosphate hydrolases"/>
    <property type="match status" value="1"/>
</dbReference>
<feature type="region of interest" description="Disordered" evidence="20">
    <location>
        <begin position="113"/>
        <end position="164"/>
    </location>
</feature>
<dbReference type="GO" id="GO:0006260">
    <property type="term" value="P:DNA replication"/>
    <property type="evidence" value="ECO:0007669"/>
    <property type="project" value="UniProtKB-KW"/>
</dbReference>
<evidence type="ECO:0000256" key="11">
    <source>
        <dbReference type="ARBA" id="ARBA00022723"/>
    </source>
</evidence>
<dbReference type="GO" id="GO:0016888">
    <property type="term" value="F:DNA endonuclease activity, producing 5'-phosphomonoesters"/>
    <property type="evidence" value="ECO:0007669"/>
    <property type="project" value="InterPro"/>
</dbReference>
<evidence type="ECO:0000256" key="4">
    <source>
        <dbReference type="ARBA" id="ARBA00014531"/>
    </source>
</evidence>
<feature type="active site" description="For DNA cleavage activity" evidence="17">
    <location>
        <position position="101"/>
    </location>
</feature>
<comment type="subunit">
    <text evidence="3">Homooligomer. Rep binds to repeated DNA motifs (iterons). Forms the O-complex, which is a Rep-DNA complex involved in the initiation of RCR. Part of the C- and V-complexes which are RepA-Rep-DNA complexes involved in the c-sense and v-sense transcription.</text>
</comment>
<dbReference type="Pfam" id="PF08283">
    <property type="entry name" value="Gemini_AL1_M"/>
    <property type="match status" value="1"/>
</dbReference>
<comment type="cofactor">
    <cofactor evidence="18">
        <name>Mg(2+)</name>
        <dbReference type="ChEBI" id="CHEBI:18420"/>
    </cofactor>
    <cofactor evidence="18">
        <name>Mn(2+)</name>
        <dbReference type="ChEBI" id="CHEBI:29035"/>
    </cofactor>
    <text evidence="18">Divalent metal cations, possibly Mg(2+) or Mn(2+).</text>
</comment>
<keyword evidence="7" id="KW-0808">Transferase</keyword>
<dbReference type="InterPro" id="IPR001301">
    <property type="entry name" value="Gemini_AL1_CLV"/>
</dbReference>
<dbReference type="InterPro" id="IPR022692">
    <property type="entry name" value="Gemini_AL1_REP_central"/>
</dbReference>
<dbReference type="InterPro" id="IPR001191">
    <property type="entry name" value="Gemini_AL1_REP"/>
</dbReference>
<accession>A0A2D0WZE7</accession>
<evidence type="ECO:0000256" key="12">
    <source>
        <dbReference type="ARBA" id="ARBA00022741"/>
    </source>
</evidence>
<keyword evidence="9" id="KW-0235">DNA replication</keyword>
<evidence type="ECO:0000256" key="14">
    <source>
        <dbReference type="ARBA" id="ARBA00022801"/>
    </source>
</evidence>
<keyword evidence="12" id="KW-0547">Nucleotide-binding</keyword>
<keyword evidence="14 19" id="KW-0378">Hydrolase</keyword>
<keyword evidence="13" id="KW-0255">Endonuclease</keyword>
<evidence type="ECO:0000256" key="19">
    <source>
        <dbReference type="RuleBase" id="RU361249"/>
    </source>
</evidence>
<evidence type="ECO:0000256" key="6">
    <source>
        <dbReference type="ARBA" id="ARBA00022562"/>
    </source>
</evidence>
<dbReference type="PROSITE" id="PS52020">
    <property type="entry name" value="CRESS_DNA_REP"/>
    <property type="match status" value="1"/>
</dbReference>
<evidence type="ECO:0000256" key="1">
    <source>
        <dbReference type="ARBA" id="ARBA00004147"/>
    </source>
</evidence>
<evidence type="ECO:0000256" key="2">
    <source>
        <dbReference type="ARBA" id="ARBA00006240"/>
    </source>
</evidence>
<evidence type="ECO:0000256" key="7">
    <source>
        <dbReference type="ARBA" id="ARBA00022679"/>
    </source>
</evidence>
<dbReference type="SUPFAM" id="SSF55464">
    <property type="entry name" value="Origin of replication-binding domain, RBD-like"/>
    <property type="match status" value="1"/>
</dbReference>
<feature type="compositionally biased region" description="Low complexity" evidence="20">
    <location>
        <begin position="142"/>
        <end position="156"/>
    </location>
</feature>
<dbReference type="GO" id="GO:0000166">
    <property type="term" value="F:nucleotide binding"/>
    <property type="evidence" value="ECO:0007669"/>
    <property type="project" value="UniProtKB-KW"/>
</dbReference>
<evidence type="ECO:0000256" key="17">
    <source>
        <dbReference type="PIRSR" id="PIRSR601191-1"/>
    </source>
</evidence>
<dbReference type="Gene3D" id="3.40.1310.20">
    <property type="match status" value="1"/>
</dbReference>
<dbReference type="GO" id="GO:0005198">
    <property type="term" value="F:structural molecule activity"/>
    <property type="evidence" value="ECO:0007669"/>
    <property type="project" value="InterPro"/>
</dbReference>
<keyword evidence="11 18" id="KW-0479">Metal-binding</keyword>
<evidence type="ECO:0000256" key="15">
    <source>
        <dbReference type="ARBA" id="ARBA00023124"/>
    </source>
</evidence>
<dbReference type="OrthoDB" id="9195at10239"/>
<keyword evidence="15" id="KW-0190">Covalent protein-DNA linkage</keyword>
<keyword evidence="5" id="KW-0678">Repressor</keyword>
<dbReference type="PRINTS" id="PR00228">
    <property type="entry name" value="GEMCOATCLVL1"/>
</dbReference>
<feature type="domain" description="CRESS-DNA virus Rep endonuclease" evidence="21">
    <location>
        <begin position="15"/>
        <end position="115"/>
    </location>
</feature>
<evidence type="ECO:0000313" key="23">
    <source>
        <dbReference type="Proteomes" id="UP000289407"/>
    </source>
</evidence>
<comment type="subcellular location">
    <subcellularLocation>
        <location evidence="1 19">Host nucleus</location>
    </subcellularLocation>
</comment>
<dbReference type="GO" id="GO:0046872">
    <property type="term" value="F:metal ion binding"/>
    <property type="evidence" value="ECO:0007669"/>
    <property type="project" value="UniProtKB-KW"/>
</dbReference>
<dbReference type="InterPro" id="IPR049912">
    <property type="entry name" value="CRESS_DNA_REP"/>
</dbReference>
<dbReference type="GeneID" id="41700886"/>
<dbReference type="GO" id="GO:0003677">
    <property type="term" value="F:DNA binding"/>
    <property type="evidence" value="ECO:0007669"/>
    <property type="project" value="UniProtKB-KW"/>
</dbReference>
<keyword evidence="8" id="KW-0548">Nucleotidyltransferase</keyword>
<dbReference type="PRINTS" id="PR00227">
    <property type="entry name" value="GEMCOATAL1"/>
</dbReference>
<feature type="binding site" evidence="18">
    <location>
        <position position="61"/>
    </location>
    <ligand>
        <name>a divalent metal cation</name>
        <dbReference type="ChEBI" id="CHEBI:60240"/>
    </ligand>
</feature>
<keyword evidence="16" id="KW-0238">DNA-binding</keyword>
<name>A0A2D0WZE7_9GEMI</name>
<dbReference type="KEGG" id="vg:41700886"/>
<evidence type="ECO:0000256" key="3">
    <source>
        <dbReference type="ARBA" id="ARBA00011488"/>
    </source>
</evidence>
<protein>
    <recommendedName>
        <fullName evidence="4 19">Replication-associated protein</fullName>
        <shortName evidence="19">Rep</shortName>
        <ecNumber evidence="19">3.1.21.-</ecNumber>
    </recommendedName>
</protein>
<evidence type="ECO:0000256" key="20">
    <source>
        <dbReference type="SAM" id="MobiDB-lite"/>
    </source>
</evidence>
<dbReference type="RefSeq" id="YP_009551800.1">
    <property type="nucleotide sequence ID" value="NC_040537.1"/>
</dbReference>
<evidence type="ECO:0000256" key="8">
    <source>
        <dbReference type="ARBA" id="ARBA00022695"/>
    </source>
</evidence>
<dbReference type="InterPro" id="IPR027417">
    <property type="entry name" value="P-loop_NTPase"/>
</dbReference>
<organism evidence="22">
    <name type="scientific">Rice latent virus 2</name>
    <dbReference type="NCBI Taxonomy" id="2012857"/>
    <lineage>
        <taxon>Viruses</taxon>
        <taxon>Monodnaviria</taxon>
        <taxon>Shotokuvirae</taxon>
        <taxon>Cressdnaviricota</taxon>
        <taxon>Repensiviricetes</taxon>
        <taxon>Geplafuvirales</taxon>
        <taxon>Geminiviridae</taxon>
        <taxon>Mastrevirus</taxon>
        <taxon>Mastrevirus oryzasecundi</taxon>
    </lineage>
</organism>
<evidence type="ECO:0000256" key="16">
    <source>
        <dbReference type="ARBA" id="ARBA00023125"/>
    </source>
</evidence>
<feature type="binding site" evidence="18">
    <location>
        <position position="53"/>
    </location>
    <ligand>
        <name>a divalent metal cation</name>
        <dbReference type="ChEBI" id="CHEBI:60240"/>
    </ligand>
</feature>
<evidence type="ECO:0000256" key="5">
    <source>
        <dbReference type="ARBA" id="ARBA00022491"/>
    </source>
</evidence>
<proteinExistence type="inferred from homology"/>
<evidence type="ECO:0000256" key="13">
    <source>
        <dbReference type="ARBA" id="ARBA00022759"/>
    </source>
</evidence>
<dbReference type="EMBL" id="KY962381">
    <property type="protein sequence ID" value="ASA49174.1"/>
    <property type="molecule type" value="Genomic_DNA"/>
</dbReference>
<dbReference type="Proteomes" id="UP000289407">
    <property type="component" value="Segment"/>
</dbReference>
<evidence type="ECO:0000313" key="22">
    <source>
        <dbReference type="EMBL" id="ASA49174.1"/>
    </source>
</evidence>
<evidence type="ECO:0000256" key="18">
    <source>
        <dbReference type="PIRSR" id="PIRSR601191-2"/>
    </source>
</evidence>
<comment type="similarity">
    <text evidence="2 19">Belongs to the geminiviridae Rep protein family.</text>
</comment>
<keyword evidence="10" id="KW-0540">Nuclease</keyword>
<feature type="binding site" evidence="18">
    <location>
        <position position="63"/>
    </location>
    <ligand>
        <name>a divalent metal cation</name>
        <dbReference type="ChEBI" id="CHEBI:60240"/>
    </ligand>
</feature>
<sequence>MTNTESASEQPHNFAFQNKNVFLTYPRCSQEPHTMGLFLWNLLRPYGVLCASELHKDGTPHLHALAQTRHRIRTHDSSFFDNMDYHPNIQGTRNPKAVLAYILKHPTGEWHKGSFRPRGSFGVPPTGNGEAGPSTTIRRAAGDSSSSAEGGNTSSELANKRRRMTKDQIMADILRSATSRMEYMNGVKKWFPYDYCARLQAWEYASQKLFPDPPVTYEPPFNDSMFHCHETLTEWAAENIYHVTPQARPISLYICGPSRTGKSTWARSLGRHNYYQNNVDFGMYDPEALYNIIDDIPFKFCPCWKALVGAQKDYTVNPKYGKKKLIKGGIPSIVIVNDDDDWPKAMTAEQLSYFESNCIIFNMSLYNFSFISDTGATAPERC</sequence>
<evidence type="ECO:0000256" key="9">
    <source>
        <dbReference type="ARBA" id="ARBA00022705"/>
    </source>
</evidence>
<evidence type="ECO:0000259" key="21">
    <source>
        <dbReference type="PROSITE" id="PS52020"/>
    </source>
</evidence>
<reference evidence="22" key="1">
    <citation type="journal article" date="2017" name="Virus Res.">
        <title>Novel mastreviruses identified in Australian wild rice.</title>
        <authorList>
            <person name="Kraberger S."/>
            <person name="Geering A.D.W."/>
            <person name="Walters M."/>
            <person name="Martin D.P."/>
            <person name="Varsani A."/>
        </authorList>
    </citation>
    <scope>NUCLEOTIDE SEQUENCE [LARGE SCALE GENOMIC DNA]</scope>
    <source>
        <strain evidence="22">AU-NA24-2015</strain>
    </source>
</reference>
<dbReference type="Pfam" id="PF00799">
    <property type="entry name" value="Gemini_AL1"/>
    <property type="match status" value="1"/>
</dbReference>
<keyword evidence="6 19" id="KW-1048">Host nucleus</keyword>
<dbReference type="EC" id="3.1.21.-" evidence="19"/>